<sequence length="362" mass="42690">MKSSNLPYEPKLDHLRFLAALIVFLFHVYHFYYLKWHAHEENAWMGLIIEGHTGVSLFFVLSGFIFMQIALRSNEINYRQFMANRFLRIAPLFLVIFFVAISVGRDDFKGYYIFYTLFSNIGEAPTSGSFITGAAWTISVEFTFYMIFPFIARFFKEAGLIYVVRLFAILFLIKFSSYYVSERSTHMLYSTLIGRLDQFVLGMVFAYVLFHYRDLLYRFRYVLFPIAILAVYANSFIQAKYFSFFHENPKQLFWVTWSFQEALAWGFFVIGYMLLPLKIPALLNQFMTRVGEVSYSFYLLHGMVIFLVFNTLGPINLFAIDQINALVNAFVLFLLVWFVSHLSYQTIEKPFLGMRKRYVQTK</sequence>
<dbReference type="InterPro" id="IPR050879">
    <property type="entry name" value="Acyltransferase_3"/>
</dbReference>
<keyword evidence="1" id="KW-1133">Transmembrane helix</keyword>
<name>A0A1Y0I1M7_9GAMM</name>
<dbReference type="AlphaFoldDB" id="A0A1Y0I1M7"/>
<feature type="transmembrane region" description="Helical" evidence="1">
    <location>
        <begin position="124"/>
        <end position="148"/>
    </location>
</feature>
<evidence type="ECO:0000256" key="1">
    <source>
        <dbReference type="SAM" id="Phobius"/>
    </source>
</evidence>
<proteinExistence type="predicted"/>
<dbReference type="InterPro" id="IPR002656">
    <property type="entry name" value="Acyl_transf_3_dom"/>
</dbReference>
<feature type="transmembrane region" description="Helical" evidence="1">
    <location>
        <begin position="192"/>
        <end position="210"/>
    </location>
</feature>
<dbReference type="Pfam" id="PF01757">
    <property type="entry name" value="Acyl_transf_3"/>
    <property type="match status" value="1"/>
</dbReference>
<dbReference type="KEGG" id="ome:OLMES_0261"/>
<feature type="transmembrane region" description="Helical" evidence="1">
    <location>
        <begin position="262"/>
        <end position="283"/>
    </location>
</feature>
<gene>
    <name evidence="3" type="ORF">OLMES_0261</name>
</gene>
<feature type="transmembrane region" description="Helical" evidence="1">
    <location>
        <begin position="222"/>
        <end position="242"/>
    </location>
</feature>
<dbReference type="EMBL" id="CP021425">
    <property type="protein sequence ID" value="ARU54367.1"/>
    <property type="molecule type" value="Genomic_DNA"/>
</dbReference>
<feature type="transmembrane region" description="Helical" evidence="1">
    <location>
        <begin position="12"/>
        <end position="32"/>
    </location>
</feature>
<reference evidence="3 4" key="1">
    <citation type="submission" date="2017-05" db="EMBL/GenBank/DDBJ databases">
        <title>Genomic insights into alkan degradation activity of Oleiphilus messinensis.</title>
        <authorList>
            <person name="Kozyavkin S.A."/>
            <person name="Slesarev A.I."/>
            <person name="Golyshin P.N."/>
            <person name="Korzhenkov A."/>
            <person name="Golyshina O.N."/>
            <person name="Toshchakov S.V."/>
        </authorList>
    </citation>
    <scope>NUCLEOTIDE SEQUENCE [LARGE SCALE GENOMIC DNA]</scope>
    <source>
        <strain evidence="3 4">ME102</strain>
    </source>
</reference>
<feature type="transmembrane region" description="Helical" evidence="1">
    <location>
        <begin position="295"/>
        <end position="319"/>
    </location>
</feature>
<evidence type="ECO:0000259" key="2">
    <source>
        <dbReference type="Pfam" id="PF01757"/>
    </source>
</evidence>
<dbReference type="GO" id="GO:0000271">
    <property type="term" value="P:polysaccharide biosynthetic process"/>
    <property type="evidence" value="ECO:0007669"/>
    <property type="project" value="TreeGrafter"/>
</dbReference>
<keyword evidence="3" id="KW-0808">Transferase</keyword>
<feature type="transmembrane region" description="Helical" evidence="1">
    <location>
        <begin position="44"/>
        <end position="66"/>
    </location>
</feature>
<organism evidence="3 4">
    <name type="scientific">Oleiphilus messinensis</name>
    <dbReference type="NCBI Taxonomy" id="141451"/>
    <lineage>
        <taxon>Bacteria</taxon>
        <taxon>Pseudomonadati</taxon>
        <taxon>Pseudomonadota</taxon>
        <taxon>Gammaproteobacteria</taxon>
        <taxon>Oceanospirillales</taxon>
        <taxon>Oleiphilaceae</taxon>
        <taxon>Oleiphilus</taxon>
    </lineage>
</organism>
<feature type="transmembrane region" description="Helical" evidence="1">
    <location>
        <begin position="86"/>
        <end position="104"/>
    </location>
</feature>
<dbReference type="RefSeq" id="WP_087459579.1">
    <property type="nucleotide sequence ID" value="NZ_CP021425.1"/>
</dbReference>
<keyword evidence="3" id="KW-0012">Acyltransferase</keyword>
<feature type="domain" description="Acyltransferase 3" evidence="2">
    <location>
        <begin position="11"/>
        <end position="339"/>
    </location>
</feature>
<protein>
    <submittedName>
        <fullName evidence="3">Acyltransferase 3</fullName>
    </submittedName>
</protein>
<evidence type="ECO:0000313" key="3">
    <source>
        <dbReference type="EMBL" id="ARU54367.1"/>
    </source>
</evidence>
<dbReference type="PANTHER" id="PTHR23028">
    <property type="entry name" value="ACETYLTRANSFERASE"/>
    <property type="match status" value="1"/>
</dbReference>
<feature type="transmembrane region" description="Helical" evidence="1">
    <location>
        <begin position="325"/>
        <end position="347"/>
    </location>
</feature>
<keyword evidence="1" id="KW-0472">Membrane</keyword>
<dbReference type="OrthoDB" id="9767863at2"/>
<dbReference type="PANTHER" id="PTHR23028:SF53">
    <property type="entry name" value="ACYL_TRANSF_3 DOMAIN-CONTAINING PROTEIN"/>
    <property type="match status" value="1"/>
</dbReference>
<dbReference type="Proteomes" id="UP000196027">
    <property type="component" value="Chromosome"/>
</dbReference>
<accession>A0A1Y0I1M7</accession>
<keyword evidence="4" id="KW-1185">Reference proteome</keyword>
<feature type="transmembrane region" description="Helical" evidence="1">
    <location>
        <begin position="160"/>
        <end position="180"/>
    </location>
</feature>
<keyword evidence="1" id="KW-0812">Transmembrane</keyword>
<evidence type="ECO:0000313" key="4">
    <source>
        <dbReference type="Proteomes" id="UP000196027"/>
    </source>
</evidence>
<dbReference type="GO" id="GO:0016020">
    <property type="term" value="C:membrane"/>
    <property type="evidence" value="ECO:0007669"/>
    <property type="project" value="TreeGrafter"/>
</dbReference>
<dbReference type="GO" id="GO:0016747">
    <property type="term" value="F:acyltransferase activity, transferring groups other than amino-acyl groups"/>
    <property type="evidence" value="ECO:0007669"/>
    <property type="project" value="InterPro"/>
</dbReference>